<evidence type="ECO:0000313" key="2">
    <source>
        <dbReference type="EMBL" id="AMS01589.1"/>
    </source>
</evidence>
<sequence length="59" mass="6053">MRMGQRVIKIVTAVLFSAAAVVGVTATAQADPGWGRSAPEVTTTVTPTPSEPTNDPGWG</sequence>
<reference evidence="2 3" key="1">
    <citation type="submission" date="2016-03" db="EMBL/GenBank/DDBJ databases">
        <authorList>
            <person name="Ploux O."/>
        </authorList>
    </citation>
    <scope>NUCLEOTIDE SEQUENCE [LARGE SCALE GENOMIC DNA]</scope>
</reference>
<protein>
    <submittedName>
        <fullName evidence="2">Uncharacterized protein</fullName>
    </submittedName>
</protein>
<proteinExistence type="predicted"/>
<evidence type="ECO:0000313" key="3">
    <source>
        <dbReference type="Proteomes" id="UP000223789"/>
    </source>
</evidence>
<feature type="region of interest" description="Disordered" evidence="1">
    <location>
        <begin position="30"/>
        <end position="59"/>
    </location>
</feature>
<dbReference type="Proteomes" id="UP000223789">
    <property type="component" value="Segment"/>
</dbReference>
<organism evidence="2 3">
    <name type="scientific">Streptomyces phage Chymera</name>
    <dbReference type="NCBI Taxonomy" id="1821728"/>
    <lineage>
        <taxon>Viruses</taxon>
        <taxon>Duplodnaviria</taxon>
        <taxon>Heunggongvirae</taxon>
        <taxon>Uroviricota</taxon>
        <taxon>Caudoviricetes</taxon>
        <taxon>Chymeravirus</taxon>
        <taxon>Chymeravirus chymera</taxon>
    </lineage>
</organism>
<keyword evidence="3" id="KW-1185">Reference proteome</keyword>
<evidence type="ECO:0000256" key="1">
    <source>
        <dbReference type="SAM" id="MobiDB-lite"/>
    </source>
</evidence>
<accession>A0A142K656</accession>
<dbReference type="EMBL" id="KU958700">
    <property type="protein sequence ID" value="AMS01589.1"/>
    <property type="molecule type" value="Genomic_DNA"/>
</dbReference>
<feature type="compositionally biased region" description="Low complexity" evidence="1">
    <location>
        <begin position="39"/>
        <end position="53"/>
    </location>
</feature>
<name>A0A142K656_9CAUD</name>
<gene>
    <name evidence="2" type="ORF">SEA_CHYMERA_30</name>
</gene>